<dbReference type="Gene3D" id="2.40.70.10">
    <property type="entry name" value="Acid Proteases"/>
    <property type="match status" value="1"/>
</dbReference>
<dbReference type="InterPro" id="IPR021109">
    <property type="entry name" value="Peptidase_aspartic_dom_sf"/>
</dbReference>
<protein>
    <submittedName>
        <fullName evidence="1">MAK10-like protein</fullName>
    </submittedName>
</protein>
<accession>A0A6L2KSK6</accession>
<comment type="caution">
    <text evidence="1">The sequence shown here is derived from an EMBL/GenBank/DDBJ whole genome shotgun (WGS) entry which is preliminary data.</text>
</comment>
<evidence type="ECO:0000313" key="1">
    <source>
        <dbReference type="EMBL" id="GEU52551.1"/>
    </source>
</evidence>
<reference evidence="1" key="1">
    <citation type="journal article" date="2019" name="Sci. Rep.">
        <title>Draft genome of Tanacetum cinerariifolium, the natural source of mosquito coil.</title>
        <authorList>
            <person name="Yamashiro T."/>
            <person name="Shiraishi A."/>
            <person name="Satake H."/>
            <person name="Nakayama K."/>
        </authorList>
    </citation>
    <scope>NUCLEOTIDE SEQUENCE</scope>
</reference>
<name>A0A6L2KSK6_TANCI</name>
<dbReference type="CDD" id="cd00303">
    <property type="entry name" value="retropepsin_like"/>
    <property type="match status" value="1"/>
</dbReference>
<dbReference type="AlphaFoldDB" id="A0A6L2KSK6"/>
<sequence length="425" mass="48369">MSIPPRDEPSTNQPEVKLLDRNAKESWALLEDLALCDNESWNDPRDFAKPFKAISLPQDVLSTSDRRLIELKNQVQCLMEAHLASKSSIQVNKITYSCDISSGPHDTQYCMENPKQAFVNYASSLTDKVGGKWYTFKPEQNNLGDTYNPSWKSYNQHNENDQSKIKKLTVNIIGTPRPKEPEQSLKDDFKDLHLNLPVLEVLAHSPTYNAILDKYAESLELGKNGSTFIQGEMPKKMKDLRLFALLCRLGNSEPFDTLGDLGSCVNIIPLYLFKKLTIKLLEETDHVFGLADGTKSYPVGIVKNVEVHIGRSVFGVKEIDLEGEEVPYWTTLGRRESYRPKLSTNGIGAQTPFYARKDLDHHLPREWELARYAKPNPFKDILVFRKMVEFLGAIPINLKGNMWESEDLIENHTNWDRPPKEGDSA</sequence>
<organism evidence="1">
    <name type="scientific">Tanacetum cinerariifolium</name>
    <name type="common">Dalmatian daisy</name>
    <name type="synonym">Chrysanthemum cinerariifolium</name>
    <dbReference type="NCBI Taxonomy" id="118510"/>
    <lineage>
        <taxon>Eukaryota</taxon>
        <taxon>Viridiplantae</taxon>
        <taxon>Streptophyta</taxon>
        <taxon>Embryophyta</taxon>
        <taxon>Tracheophyta</taxon>
        <taxon>Spermatophyta</taxon>
        <taxon>Magnoliopsida</taxon>
        <taxon>eudicotyledons</taxon>
        <taxon>Gunneridae</taxon>
        <taxon>Pentapetalae</taxon>
        <taxon>asterids</taxon>
        <taxon>campanulids</taxon>
        <taxon>Asterales</taxon>
        <taxon>Asteraceae</taxon>
        <taxon>Asteroideae</taxon>
        <taxon>Anthemideae</taxon>
        <taxon>Anthemidinae</taxon>
        <taxon>Tanacetum</taxon>
    </lineage>
</organism>
<gene>
    <name evidence="1" type="ORF">Tci_024529</name>
</gene>
<dbReference type="PANTHER" id="PTHR33067:SF9">
    <property type="entry name" value="RNA-DIRECTED DNA POLYMERASE"/>
    <property type="match status" value="1"/>
</dbReference>
<dbReference type="EMBL" id="BKCJ010003032">
    <property type="protein sequence ID" value="GEU52551.1"/>
    <property type="molecule type" value="Genomic_DNA"/>
</dbReference>
<proteinExistence type="predicted"/>
<dbReference type="PANTHER" id="PTHR33067">
    <property type="entry name" value="RNA-DIRECTED DNA POLYMERASE-RELATED"/>
    <property type="match status" value="1"/>
</dbReference>